<proteinExistence type="predicted"/>
<gene>
    <name evidence="1" type="ORF">EHF33_14260</name>
</gene>
<sequence length="360" mass="39554">MSRATDRYLRQATRGLTGSARNAVRAELSSHLYERMRQHQAFGLSEEAAEARVLAELGAPATVNRGLLQVHTVPWLTPLGLLGMLGATLILTLPHTQAQVEGPASSIPELSLQYVEVKSLKAQLQKEGVSVQGPVDHWTLTFPNGKRPVTIYPNLPISGLLPTLYPNTTNHKTYLDANLLIKAADDAGLSVQLEGWTNPILHLGAVALQLGTPVAPTDAYNIYAQFIGPFVVEVLGNQPDRFYMSNLRWYPSAIRSHYLLNGVGRSGEVYALVTTHKEQGHLVFDFDVAPTDAQGKLTFNLQYGLNRLQLVPNMTAFQQLKGRDERGTAAAVLLRLPNDSRNGTRYVVQPLHQVVESLVE</sequence>
<dbReference type="KEGG" id="dph:EHF33_14260"/>
<dbReference type="NCBIfam" id="NF038403">
    <property type="entry name" value="perm_prefix_1"/>
    <property type="match status" value="1"/>
</dbReference>
<evidence type="ECO:0000313" key="1">
    <source>
        <dbReference type="EMBL" id="AZI44078.1"/>
    </source>
</evidence>
<reference evidence="1 2" key="1">
    <citation type="submission" date="2018-11" db="EMBL/GenBank/DDBJ databases">
        <title>Deinococcus shelandsis sp. nov., isolated from South Shetland Islands soil of Antarctica.</title>
        <authorList>
            <person name="Tian J."/>
        </authorList>
    </citation>
    <scope>NUCLEOTIDE SEQUENCE [LARGE SCALE GENOMIC DNA]</scope>
    <source>
        <strain evidence="1 2">S14-83T</strain>
    </source>
</reference>
<dbReference type="EMBL" id="CP034184">
    <property type="protein sequence ID" value="AZI44078.1"/>
    <property type="molecule type" value="Genomic_DNA"/>
</dbReference>
<organism evidence="1 2">
    <name type="scientific">Deinococcus psychrotolerans</name>
    <dbReference type="NCBI Taxonomy" id="2489213"/>
    <lineage>
        <taxon>Bacteria</taxon>
        <taxon>Thermotogati</taxon>
        <taxon>Deinococcota</taxon>
        <taxon>Deinococci</taxon>
        <taxon>Deinococcales</taxon>
        <taxon>Deinococcaceae</taxon>
        <taxon>Deinococcus</taxon>
    </lineage>
</organism>
<evidence type="ECO:0000313" key="2">
    <source>
        <dbReference type="Proteomes" id="UP000276417"/>
    </source>
</evidence>
<dbReference type="AlphaFoldDB" id="A0A3G8YFL2"/>
<dbReference type="InterPro" id="IPR047928">
    <property type="entry name" value="Perm_prefix_1"/>
</dbReference>
<dbReference type="RefSeq" id="WP_124873379.1">
    <property type="nucleotide sequence ID" value="NZ_CP034184.1"/>
</dbReference>
<accession>A0A3G8YFL2</accession>
<name>A0A3G8YFL2_9DEIO</name>
<dbReference type="OrthoDB" id="55894at2"/>
<keyword evidence="2" id="KW-1185">Reference proteome</keyword>
<dbReference type="Proteomes" id="UP000276417">
    <property type="component" value="Chromosome 2"/>
</dbReference>
<protein>
    <submittedName>
        <fullName evidence="1">Uncharacterized protein</fullName>
    </submittedName>
</protein>